<evidence type="ECO:0000313" key="3">
    <source>
        <dbReference type="Proteomes" id="UP000521943"/>
    </source>
</evidence>
<accession>A0A8H6HF04</accession>
<dbReference type="EMBL" id="JACGCI010000099">
    <property type="protein sequence ID" value="KAF6745824.1"/>
    <property type="molecule type" value="Genomic_DNA"/>
</dbReference>
<gene>
    <name evidence="2" type="ORF">DFP72DRAFT_856010</name>
</gene>
<comment type="caution">
    <text evidence="2">The sequence shown here is derived from an EMBL/GenBank/DDBJ whole genome shotgun (WGS) entry which is preliminary data.</text>
</comment>
<dbReference type="AlphaFoldDB" id="A0A8H6HF04"/>
<evidence type="ECO:0000256" key="1">
    <source>
        <dbReference type="SAM" id="MobiDB-lite"/>
    </source>
</evidence>
<evidence type="ECO:0000313" key="2">
    <source>
        <dbReference type="EMBL" id="KAF6745824.1"/>
    </source>
</evidence>
<feature type="region of interest" description="Disordered" evidence="1">
    <location>
        <begin position="294"/>
        <end position="336"/>
    </location>
</feature>
<organism evidence="2 3">
    <name type="scientific">Ephemerocybe angulata</name>
    <dbReference type="NCBI Taxonomy" id="980116"/>
    <lineage>
        <taxon>Eukaryota</taxon>
        <taxon>Fungi</taxon>
        <taxon>Dikarya</taxon>
        <taxon>Basidiomycota</taxon>
        <taxon>Agaricomycotina</taxon>
        <taxon>Agaricomycetes</taxon>
        <taxon>Agaricomycetidae</taxon>
        <taxon>Agaricales</taxon>
        <taxon>Agaricineae</taxon>
        <taxon>Psathyrellaceae</taxon>
        <taxon>Ephemerocybe</taxon>
    </lineage>
</organism>
<name>A0A8H6HF04_9AGAR</name>
<protein>
    <submittedName>
        <fullName evidence="2">Uncharacterized protein</fullName>
    </submittedName>
</protein>
<keyword evidence="3" id="KW-1185">Reference proteome</keyword>
<proteinExistence type="predicted"/>
<sequence length="336" mass="38477">MHDNKHSRIELSQRALLVVPRFYKSMHQYAAFRAERKEGEGEGRTFGYTLPREIEHADCGCIEDGREERAIDFLDAQHDVRHDQEVEERRSACQKGKKKDVSTMICKGTRYRAKHKQNGREEVMNEDQEENRTPTNASTIPERRSISGVHPKAQTNGKKKSETPSHCTNHRQRSVHPYSSGWTRSVTDIECTPPIHTSTNSSSREKMKKMVWILHIPNTRASVGRKNDRAKGRTRRWTNEPRLGKARAILEEDDTNQAEERHSKETQVDAQAQAEAHPAIQHSGKLDYRDLYVNNNHTTNNKTSDKAPTVSGHPAYIHPDRKSIPDIATNMQHDPA</sequence>
<feature type="region of interest" description="Disordered" evidence="1">
    <location>
        <begin position="112"/>
        <end position="203"/>
    </location>
</feature>
<reference evidence="2 3" key="1">
    <citation type="submission" date="2020-07" db="EMBL/GenBank/DDBJ databases">
        <title>Comparative genomics of pyrophilous fungi reveals a link between fire events and developmental genes.</title>
        <authorList>
            <consortium name="DOE Joint Genome Institute"/>
            <person name="Steindorff A.S."/>
            <person name="Carver A."/>
            <person name="Calhoun S."/>
            <person name="Stillman K."/>
            <person name="Liu H."/>
            <person name="Lipzen A."/>
            <person name="Pangilinan J."/>
            <person name="Labutti K."/>
            <person name="Bruns T.D."/>
            <person name="Grigoriev I.V."/>
        </authorList>
    </citation>
    <scope>NUCLEOTIDE SEQUENCE [LARGE SCALE GENOMIC DNA]</scope>
    <source>
        <strain evidence="2 3">CBS 144469</strain>
    </source>
</reference>
<dbReference type="Proteomes" id="UP000521943">
    <property type="component" value="Unassembled WGS sequence"/>
</dbReference>